<dbReference type="InterPro" id="IPR043443">
    <property type="entry name" value="FYB1/2-like"/>
</dbReference>
<feature type="region of interest" description="Disordered" evidence="1">
    <location>
        <begin position="1"/>
        <end position="23"/>
    </location>
</feature>
<evidence type="ECO:0000256" key="1">
    <source>
        <dbReference type="SAM" id="MobiDB-lite"/>
    </source>
</evidence>
<dbReference type="Proteomes" id="UP000782854">
    <property type="component" value="Unassembled WGS sequence"/>
</dbReference>
<proteinExistence type="predicted"/>
<dbReference type="PANTHER" id="PTHR16830:SF11">
    <property type="entry name" value="PML-RARA-REGULATED ADAPTER MOLECULE 1"/>
    <property type="match status" value="1"/>
</dbReference>
<dbReference type="PANTHER" id="PTHR16830">
    <property type="entry name" value="SH2 CONTAINING ADAPTOR PRAM-1 RELATED"/>
    <property type="match status" value="1"/>
</dbReference>
<dbReference type="AlphaFoldDB" id="A0A8J4JPG3"/>
<dbReference type="OrthoDB" id="9396701at2759"/>
<reference evidence="2" key="1">
    <citation type="journal article" date="2019" name="Gigascience">
        <title>High-coverage genomes to elucidate the evolution of penguins.</title>
        <authorList>
            <person name="Pan H."/>
            <person name="Cole T.L."/>
            <person name="Bi X."/>
            <person name="Fang M."/>
            <person name="Zhou C."/>
            <person name="Yang Z."/>
            <person name="Ksepka D.T."/>
            <person name="Hart T."/>
            <person name="Bouzat J.L."/>
            <person name="Argilla L.S."/>
            <person name="Bertelsen M.F."/>
            <person name="Boersma P.D."/>
            <person name="Bost C.A."/>
            <person name="Cherel Y."/>
            <person name="Dann P."/>
            <person name="Fiddaman S.R."/>
            <person name="Howard P."/>
            <person name="Labuschagne K."/>
            <person name="Mattern T."/>
            <person name="Miller G."/>
            <person name="Parker P."/>
            <person name="Phillips R.A."/>
            <person name="Quillfeldt P."/>
            <person name="Ryan P.G."/>
            <person name="Taylor H."/>
            <person name="Thompson D.R."/>
            <person name="Young M.J."/>
            <person name="Ellegaard M.R."/>
            <person name="Gilbert M.T.P."/>
            <person name="Sinding M.S."/>
            <person name="Pacheco G."/>
            <person name="Shepherd L.D."/>
            <person name="Tennyson A.J.D."/>
            <person name="Grosser S."/>
            <person name="Kay E."/>
            <person name="Nupen L.J."/>
            <person name="Ellenberg U."/>
            <person name="Houston D.M."/>
            <person name="Reeve A.H."/>
            <person name="Johnson K."/>
            <person name="Masello J.F."/>
            <person name="Stracke T."/>
            <person name="McKinlay B."/>
            <person name="Borboroglu P.G."/>
            <person name="Zhang D.X."/>
            <person name="Zhang G."/>
        </authorList>
    </citation>
    <scope>NUCLEOTIDE SEQUENCE</scope>
    <source>
        <strain evidence="2">Gonzo</strain>
    </source>
</reference>
<comment type="caution">
    <text evidence="2">The sequence shown here is derived from an EMBL/GenBank/DDBJ whole genome shotgun (WGS) entry which is preliminary data.</text>
</comment>
<dbReference type="GO" id="GO:0005886">
    <property type="term" value="C:plasma membrane"/>
    <property type="evidence" value="ECO:0007669"/>
    <property type="project" value="InterPro"/>
</dbReference>
<evidence type="ECO:0000313" key="3">
    <source>
        <dbReference type="Proteomes" id="UP000782854"/>
    </source>
</evidence>
<name>A0A8J4JPG3_EUDMI</name>
<feature type="non-terminal residue" evidence="2">
    <location>
        <position position="172"/>
    </location>
</feature>
<evidence type="ECO:0000313" key="2">
    <source>
        <dbReference type="EMBL" id="KAF1526473.1"/>
    </source>
</evidence>
<sequence length="172" mass="17896">ATSTPPQRNPAQQTWPLAKDKGAPVVPAKGAAVAASLDAAGSLHGTGHPALPRRKPLPHVKALGPSPAKPRRPPVVDLEKFGAAAHPGTPVRPAMEPPRAAQPGTARHLQDPSKGSRFAVTATGLPNGCLPHCRDEDEIYDDVEPVGLLRRDQGFLLPPVSRPPAYPHPGGG</sequence>
<accession>A0A8J4JPG3</accession>
<protein>
    <submittedName>
        <fullName evidence="2">Uncharacterized protein</fullName>
    </submittedName>
</protein>
<feature type="compositionally biased region" description="Polar residues" evidence="1">
    <location>
        <begin position="1"/>
        <end position="15"/>
    </location>
</feature>
<dbReference type="GO" id="GO:0050852">
    <property type="term" value="P:T cell receptor signaling pathway"/>
    <property type="evidence" value="ECO:0007669"/>
    <property type="project" value="TreeGrafter"/>
</dbReference>
<feature type="region of interest" description="Disordered" evidence="1">
    <location>
        <begin position="41"/>
        <end position="120"/>
    </location>
</feature>
<dbReference type="GO" id="GO:0072659">
    <property type="term" value="P:protein localization to plasma membrane"/>
    <property type="evidence" value="ECO:0007669"/>
    <property type="project" value="TreeGrafter"/>
</dbReference>
<gene>
    <name evidence="2" type="ORF">FQV19_0006043</name>
</gene>
<dbReference type="GO" id="GO:0007229">
    <property type="term" value="P:integrin-mediated signaling pathway"/>
    <property type="evidence" value="ECO:0007669"/>
    <property type="project" value="InterPro"/>
</dbReference>
<keyword evidence="3" id="KW-1185">Reference proteome</keyword>
<dbReference type="EMBL" id="VULC01013794">
    <property type="protein sequence ID" value="KAF1526473.1"/>
    <property type="molecule type" value="Genomic_DNA"/>
</dbReference>
<organism evidence="2 3">
    <name type="scientific">Eudyptula minor</name>
    <name type="common">Little blue penguin</name>
    <name type="synonym">Aptenodytes minor</name>
    <dbReference type="NCBI Taxonomy" id="37083"/>
    <lineage>
        <taxon>Eukaryota</taxon>
        <taxon>Metazoa</taxon>
        <taxon>Chordata</taxon>
        <taxon>Craniata</taxon>
        <taxon>Vertebrata</taxon>
        <taxon>Euteleostomi</taxon>
        <taxon>Archelosauria</taxon>
        <taxon>Archosauria</taxon>
        <taxon>Dinosauria</taxon>
        <taxon>Saurischia</taxon>
        <taxon>Theropoda</taxon>
        <taxon>Coelurosauria</taxon>
        <taxon>Aves</taxon>
        <taxon>Neognathae</taxon>
        <taxon>Neoaves</taxon>
        <taxon>Aequornithes</taxon>
        <taxon>Sphenisciformes</taxon>
        <taxon>Spheniscidae</taxon>
        <taxon>Eudyptula</taxon>
    </lineage>
</organism>
<feature type="non-terminal residue" evidence="2">
    <location>
        <position position="1"/>
    </location>
</feature>